<dbReference type="InterPro" id="IPR000276">
    <property type="entry name" value="GPCR_Rhodpsn"/>
</dbReference>
<evidence type="ECO:0000256" key="9">
    <source>
        <dbReference type="RuleBase" id="RU000688"/>
    </source>
</evidence>
<feature type="transmembrane region" description="Helical" evidence="10">
    <location>
        <begin position="43"/>
        <end position="71"/>
    </location>
</feature>
<dbReference type="PROSITE" id="PS00237">
    <property type="entry name" value="G_PROTEIN_RECEP_F1_1"/>
    <property type="match status" value="1"/>
</dbReference>
<feature type="transmembrane region" description="Helical" evidence="10">
    <location>
        <begin position="213"/>
        <end position="237"/>
    </location>
</feature>
<dbReference type="OMA" id="MERSELC"/>
<dbReference type="PROSITE" id="PS50262">
    <property type="entry name" value="G_PROTEIN_RECEP_F1_2"/>
    <property type="match status" value="1"/>
</dbReference>
<feature type="transmembrane region" description="Helical" evidence="10">
    <location>
        <begin position="270"/>
        <end position="290"/>
    </location>
</feature>
<dbReference type="GeneTree" id="ENSGT01050000244823"/>
<evidence type="ECO:0000256" key="6">
    <source>
        <dbReference type="ARBA" id="ARBA00023136"/>
    </source>
</evidence>
<keyword evidence="6 10" id="KW-0472">Membrane</keyword>
<evidence type="ECO:0000256" key="8">
    <source>
        <dbReference type="ARBA" id="ARBA00023224"/>
    </source>
</evidence>
<evidence type="ECO:0000256" key="2">
    <source>
        <dbReference type="ARBA" id="ARBA00022475"/>
    </source>
</evidence>
<evidence type="ECO:0000256" key="1">
    <source>
        <dbReference type="ARBA" id="ARBA00004651"/>
    </source>
</evidence>
<evidence type="ECO:0000313" key="13">
    <source>
        <dbReference type="Proteomes" id="UP000264820"/>
    </source>
</evidence>
<keyword evidence="7 9" id="KW-0675">Receptor</keyword>
<dbReference type="Ensembl" id="ENSHCOT00000010137.1">
    <property type="protein sequence ID" value="ENSHCOP00000002600.1"/>
    <property type="gene ID" value="ENSHCOG00000003782.1"/>
</dbReference>
<dbReference type="SUPFAM" id="SSF81321">
    <property type="entry name" value="Family A G protein-coupled receptor-like"/>
    <property type="match status" value="1"/>
</dbReference>
<dbReference type="InterPro" id="IPR017452">
    <property type="entry name" value="GPCR_Rhodpsn_7TM"/>
</dbReference>
<dbReference type="Gene3D" id="1.20.1070.10">
    <property type="entry name" value="Rhodopsin 7-helix transmembrane proteins"/>
    <property type="match status" value="1"/>
</dbReference>
<organism evidence="12 13">
    <name type="scientific">Hippocampus comes</name>
    <name type="common">Tiger tail seahorse</name>
    <dbReference type="NCBI Taxonomy" id="109280"/>
    <lineage>
        <taxon>Eukaryota</taxon>
        <taxon>Metazoa</taxon>
        <taxon>Chordata</taxon>
        <taxon>Craniata</taxon>
        <taxon>Vertebrata</taxon>
        <taxon>Euteleostomi</taxon>
        <taxon>Actinopterygii</taxon>
        <taxon>Neopterygii</taxon>
        <taxon>Teleostei</taxon>
        <taxon>Neoteleostei</taxon>
        <taxon>Acanthomorphata</taxon>
        <taxon>Syngnathiaria</taxon>
        <taxon>Syngnathiformes</taxon>
        <taxon>Syngnathoidei</taxon>
        <taxon>Syngnathidae</taxon>
        <taxon>Hippocampus</taxon>
    </lineage>
</organism>
<keyword evidence="3 9" id="KW-0812">Transmembrane</keyword>
<keyword evidence="8 9" id="KW-0807">Transducer</keyword>
<sequence length="348" mass="38504">MRRSDSAASGVPAGVRMERSELCFPQLGNLSCRKSSSAPEQVFLYRVLSGVLLPPICAATVLLNLLVIVAISHFRHVQLHTPTNLLLLSLSVADLLGGLLMIPTQFYSWASCWLLGDTACALFLIILITVTSASVGNMVLISADRYVAICDPLHYRVKVTVRRIRACVCLCWLSSLLYACVICEEQLARPGKFRSCYGECVLTLDDGAGAADVLVAFALPLATVAALYGRVFAAAALQARALRPRVQRVRLRRSVLPRANRSELKAAKTLGVLVLVFLMCFCPYYVAAFVQGSSETSPLRTFLLHVYFFNSCINPLIYTLFYPWFRRAVRLIVALRILRPGSRWVNLQ</sequence>
<evidence type="ECO:0000313" key="12">
    <source>
        <dbReference type="Ensembl" id="ENSHCOP00000002600.1"/>
    </source>
</evidence>
<feature type="transmembrane region" description="Helical" evidence="10">
    <location>
        <begin position="164"/>
        <end position="182"/>
    </location>
</feature>
<dbReference type="Pfam" id="PF00001">
    <property type="entry name" value="7tm_1"/>
    <property type="match status" value="1"/>
</dbReference>
<keyword evidence="5 9" id="KW-0297">G-protein coupled receptor</keyword>
<evidence type="ECO:0000259" key="11">
    <source>
        <dbReference type="PROSITE" id="PS50262"/>
    </source>
</evidence>
<dbReference type="Proteomes" id="UP000264820">
    <property type="component" value="Unplaced"/>
</dbReference>
<dbReference type="AlphaFoldDB" id="A0A3Q2XE29"/>
<evidence type="ECO:0000256" key="10">
    <source>
        <dbReference type="SAM" id="Phobius"/>
    </source>
</evidence>
<protein>
    <submittedName>
        <fullName evidence="12">Trace amine-associated receptor 13c-like</fullName>
    </submittedName>
</protein>
<feature type="transmembrane region" description="Helical" evidence="10">
    <location>
        <begin position="83"/>
        <end position="102"/>
    </location>
</feature>
<dbReference type="PANTHER" id="PTHR24249:SF381">
    <property type="entry name" value="TRACE AMINE ASSOCIATED RECEPTOR 19P-RELATED"/>
    <property type="match status" value="1"/>
</dbReference>
<feature type="domain" description="G-protein coupled receptors family 1 profile" evidence="11">
    <location>
        <begin position="63"/>
        <end position="318"/>
    </location>
</feature>
<evidence type="ECO:0000256" key="7">
    <source>
        <dbReference type="ARBA" id="ARBA00023170"/>
    </source>
</evidence>
<feature type="transmembrane region" description="Helical" evidence="10">
    <location>
        <begin position="302"/>
        <end position="325"/>
    </location>
</feature>
<evidence type="ECO:0000256" key="5">
    <source>
        <dbReference type="ARBA" id="ARBA00023040"/>
    </source>
</evidence>
<comment type="subcellular location">
    <subcellularLocation>
        <location evidence="1">Cell membrane</location>
        <topology evidence="1">Multi-pass membrane protein</topology>
    </subcellularLocation>
</comment>
<dbReference type="PANTHER" id="PTHR24249">
    <property type="entry name" value="HISTAMINE RECEPTOR-RELATED G-PROTEIN COUPLED RECEPTOR"/>
    <property type="match status" value="1"/>
</dbReference>
<keyword evidence="4 10" id="KW-1133">Transmembrane helix</keyword>
<feature type="transmembrane region" description="Helical" evidence="10">
    <location>
        <begin position="122"/>
        <end position="143"/>
    </location>
</feature>
<name>A0A3Q2XE29_HIPCM</name>
<evidence type="ECO:0000256" key="4">
    <source>
        <dbReference type="ARBA" id="ARBA00022989"/>
    </source>
</evidence>
<accession>A0A3Q2XE29</accession>
<proteinExistence type="inferred from homology"/>
<dbReference type="GO" id="GO:0005886">
    <property type="term" value="C:plasma membrane"/>
    <property type="evidence" value="ECO:0007669"/>
    <property type="project" value="UniProtKB-SubCell"/>
</dbReference>
<reference evidence="12" key="2">
    <citation type="submission" date="2025-09" db="UniProtKB">
        <authorList>
            <consortium name="Ensembl"/>
        </authorList>
    </citation>
    <scope>IDENTIFICATION</scope>
</reference>
<reference evidence="12" key="1">
    <citation type="submission" date="2025-08" db="UniProtKB">
        <authorList>
            <consortium name="Ensembl"/>
        </authorList>
    </citation>
    <scope>IDENTIFICATION</scope>
</reference>
<comment type="similarity">
    <text evidence="9">Belongs to the G-protein coupled receptor 1 family.</text>
</comment>
<keyword evidence="2" id="KW-1003">Cell membrane</keyword>
<dbReference type="GO" id="GO:0001594">
    <property type="term" value="F:trace-amine receptor activity"/>
    <property type="evidence" value="ECO:0007669"/>
    <property type="project" value="TreeGrafter"/>
</dbReference>
<dbReference type="PRINTS" id="PR00237">
    <property type="entry name" value="GPCRRHODOPSN"/>
</dbReference>
<dbReference type="InterPro" id="IPR050569">
    <property type="entry name" value="TAAR"/>
</dbReference>
<keyword evidence="13" id="KW-1185">Reference proteome</keyword>
<evidence type="ECO:0000256" key="3">
    <source>
        <dbReference type="ARBA" id="ARBA00022692"/>
    </source>
</evidence>